<keyword evidence="1" id="KW-0472">Membrane</keyword>
<evidence type="ECO:0000313" key="3">
    <source>
        <dbReference type="EMBL" id="ABF43236.1"/>
    </source>
</evidence>
<feature type="transmembrane region" description="Helical" evidence="1">
    <location>
        <begin position="7"/>
        <end position="30"/>
    </location>
</feature>
<organism evidence="3 4">
    <name type="scientific">Koribacter versatilis (strain Ellin345)</name>
    <dbReference type="NCBI Taxonomy" id="204669"/>
    <lineage>
        <taxon>Bacteria</taxon>
        <taxon>Pseudomonadati</taxon>
        <taxon>Acidobacteriota</taxon>
        <taxon>Terriglobia</taxon>
        <taxon>Terriglobales</taxon>
        <taxon>Candidatus Korobacteraceae</taxon>
        <taxon>Candidatus Korobacter</taxon>
    </lineage>
</organism>
<evidence type="ECO:0000259" key="2">
    <source>
        <dbReference type="PROSITE" id="PS50885"/>
    </source>
</evidence>
<dbReference type="SUPFAM" id="SSF158472">
    <property type="entry name" value="HAMP domain-like"/>
    <property type="match status" value="1"/>
</dbReference>
<keyword evidence="4" id="KW-1185">Reference proteome</keyword>
<keyword evidence="1" id="KW-1133">Transmembrane helix</keyword>
<feature type="domain" description="HAMP" evidence="2">
    <location>
        <begin position="234"/>
        <end position="287"/>
    </location>
</feature>
<dbReference type="Gene3D" id="6.10.340.10">
    <property type="match status" value="1"/>
</dbReference>
<dbReference type="STRING" id="204669.Acid345_4236"/>
<dbReference type="InterPro" id="IPR003660">
    <property type="entry name" value="HAMP_dom"/>
</dbReference>
<gene>
    <name evidence="3" type="ordered locus">Acid345_4236</name>
</gene>
<dbReference type="KEGG" id="aba:Acid345_4236"/>
<dbReference type="EnsemblBacteria" id="ABF43236">
    <property type="protein sequence ID" value="ABF43236"/>
    <property type="gene ID" value="Acid345_4236"/>
</dbReference>
<accession>Q1IIR4</accession>
<dbReference type="GO" id="GO:0016020">
    <property type="term" value="C:membrane"/>
    <property type="evidence" value="ECO:0007669"/>
    <property type="project" value="InterPro"/>
</dbReference>
<reference evidence="3 4" key="1">
    <citation type="journal article" date="2009" name="Appl. Environ. Microbiol.">
        <title>Three genomes from the phylum Acidobacteria provide insight into the lifestyles of these microorganisms in soils.</title>
        <authorList>
            <person name="Ward N.L."/>
            <person name="Challacombe J.F."/>
            <person name="Janssen P.H."/>
            <person name="Henrissat B."/>
            <person name="Coutinho P.M."/>
            <person name="Wu M."/>
            <person name="Xie G."/>
            <person name="Haft D.H."/>
            <person name="Sait M."/>
            <person name="Badger J."/>
            <person name="Barabote R.D."/>
            <person name="Bradley B."/>
            <person name="Brettin T.S."/>
            <person name="Brinkac L.M."/>
            <person name="Bruce D."/>
            <person name="Creasy T."/>
            <person name="Daugherty S.C."/>
            <person name="Davidsen T.M."/>
            <person name="DeBoy R.T."/>
            <person name="Detter J.C."/>
            <person name="Dodson R.J."/>
            <person name="Durkin A.S."/>
            <person name="Ganapathy A."/>
            <person name="Gwinn-Giglio M."/>
            <person name="Han C.S."/>
            <person name="Khouri H."/>
            <person name="Kiss H."/>
            <person name="Kothari S.P."/>
            <person name="Madupu R."/>
            <person name="Nelson K.E."/>
            <person name="Nelson W.C."/>
            <person name="Paulsen I."/>
            <person name="Penn K."/>
            <person name="Ren Q."/>
            <person name="Rosovitz M.J."/>
            <person name="Selengut J.D."/>
            <person name="Shrivastava S."/>
            <person name="Sullivan S.A."/>
            <person name="Tapia R."/>
            <person name="Thompson L.S."/>
            <person name="Watkins K.L."/>
            <person name="Yang Q."/>
            <person name="Yu C."/>
            <person name="Zafar N."/>
            <person name="Zhou L."/>
            <person name="Kuske C.R."/>
        </authorList>
    </citation>
    <scope>NUCLEOTIDE SEQUENCE [LARGE SCALE GENOMIC DNA]</scope>
    <source>
        <strain evidence="3 4">Ellin345</strain>
    </source>
</reference>
<dbReference type="OrthoDB" id="114218at2"/>
<dbReference type="AlphaFoldDB" id="Q1IIR4"/>
<dbReference type="GO" id="GO:0007165">
    <property type="term" value="P:signal transduction"/>
    <property type="evidence" value="ECO:0007669"/>
    <property type="project" value="InterPro"/>
</dbReference>
<proteinExistence type="predicted"/>
<dbReference type="CDD" id="cd06225">
    <property type="entry name" value="HAMP"/>
    <property type="match status" value="1"/>
</dbReference>
<dbReference type="InterPro" id="IPR021796">
    <property type="entry name" value="Tll0287-like_dom"/>
</dbReference>
<dbReference type="Pfam" id="PF00672">
    <property type="entry name" value="HAMP"/>
    <property type="match status" value="1"/>
</dbReference>
<sequence length="291" mass="32220">MKLLLKFNLIFILLAGIGLAIVAKISYSFLMENARSQVVQQAKLMMESAKATRDYTSEELKPLLQKVTGHENEFIPQTVPAYGATTSFNRLRKKYSDYTYKEAALNPTNPKDRAEDYEADIINSFRNHPEQTEIIGERSTPTGVALYLAHPIQVKQSCLECHDVPSMAPAALLNSYGPSNGFGWKTGEINAAQIVSVPTSVPIQIADKAFKTLMTYLVLTFLFILLAIDAALFVVVISPVRKLSAMADRVSRGDLEVPEVTVHSKDEIGGLTASFNRMYVTVVKALRMLND</sequence>
<name>Q1IIR4_KORVE</name>
<dbReference type="RefSeq" id="WP_011525035.1">
    <property type="nucleotide sequence ID" value="NC_008009.1"/>
</dbReference>
<protein>
    <submittedName>
        <fullName evidence="3">Sensor protein</fullName>
    </submittedName>
</protein>
<dbReference type="HOGENOM" id="CLU_060280_0_0_0"/>
<dbReference type="SMART" id="SM00304">
    <property type="entry name" value="HAMP"/>
    <property type="match status" value="1"/>
</dbReference>
<dbReference type="PROSITE" id="PS50885">
    <property type="entry name" value="HAMP"/>
    <property type="match status" value="1"/>
</dbReference>
<dbReference type="EMBL" id="CP000360">
    <property type="protein sequence ID" value="ABF43236.1"/>
    <property type="molecule type" value="Genomic_DNA"/>
</dbReference>
<dbReference type="Proteomes" id="UP000002432">
    <property type="component" value="Chromosome"/>
</dbReference>
<evidence type="ECO:0000313" key="4">
    <source>
        <dbReference type="Proteomes" id="UP000002432"/>
    </source>
</evidence>
<evidence type="ECO:0000256" key="1">
    <source>
        <dbReference type="SAM" id="Phobius"/>
    </source>
</evidence>
<keyword evidence="1" id="KW-0812">Transmembrane</keyword>
<dbReference type="eggNOG" id="COG5000">
    <property type="taxonomic scope" value="Bacteria"/>
</dbReference>
<dbReference type="Pfam" id="PF11845">
    <property type="entry name" value="Tll0287-like"/>
    <property type="match status" value="1"/>
</dbReference>
<feature type="transmembrane region" description="Helical" evidence="1">
    <location>
        <begin position="213"/>
        <end position="237"/>
    </location>
</feature>